<accession>A0ABW7J005</accession>
<evidence type="ECO:0000256" key="10">
    <source>
        <dbReference type="SAM" id="Phobius"/>
    </source>
</evidence>
<dbReference type="PANTHER" id="PTHR45138">
    <property type="entry name" value="REGULATORY COMPONENTS OF SENSORY TRANSDUCTION SYSTEM"/>
    <property type="match status" value="1"/>
</dbReference>
<keyword evidence="10" id="KW-0472">Membrane</keyword>
<evidence type="ECO:0000256" key="8">
    <source>
        <dbReference type="ARBA" id="ARBA00023012"/>
    </source>
</evidence>
<organism evidence="13 14">
    <name type="scientific">Vibrio rumoiensis</name>
    <dbReference type="NCBI Taxonomy" id="76258"/>
    <lineage>
        <taxon>Bacteria</taxon>
        <taxon>Pseudomonadati</taxon>
        <taxon>Pseudomonadota</taxon>
        <taxon>Gammaproteobacteria</taxon>
        <taxon>Vibrionales</taxon>
        <taxon>Vibrionaceae</taxon>
        <taxon>Vibrio</taxon>
    </lineage>
</organism>
<dbReference type="PROSITE" id="PS50112">
    <property type="entry name" value="PAS"/>
    <property type="match status" value="1"/>
</dbReference>
<dbReference type="Pfam" id="PF21623">
    <property type="entry name" value="HK_sensor_dom_bact"/>
    <property type="match status" value="1"/>
</dbReference>
<keyword evidence="13" id="KW-0548">Nucleotidyltransferase</keyword>
<dbReference type="InterPro" id="IPR048760">
    <property type="entry name" value="VP0354-like_sensor_dom"/>
</dbReference>
<dbReference type="PANTHER" id="PTHR45138:SF9">
    <property type="entry name" value="DIGUANYLATE CYCLASE DGCM-RELATED"/>
    <property type="match status" value="1"/>
</dbReference>
<evidence type="ECO:0000256" key="9">
    <source>
        <dbReference type="ARBA" id="ARBA00034247"/>
    </source>
</evidence>
<dbReference type="InterPro" id="IPR029787">
    <property type="entry name" value="Nucleotide_cyclase"/>
</dbReference>
<dbReference type="InterPro" id="IPR000160">
    <property type="entry name" value="GGDEF_dom"/>
</dbReference>
<feature type="domain" description="GGDEF" evidence="12">
    <location>
        <begin position="542"/>
        <end position="674"/>
    </location>
</feature>
<dbReference type="RefSeq" id="WP_089137754.1">
    <property type="nucleotide sequence ID" value="NZ_AP018686.1"/>
</dbReference>
<keyword evidence="14" id="KW-1185">Reference proteome</keyword>
<keyword evidence="5" id="KW-0547">Nucleotide-binding</keyword>
<protein>
    <recommendedName>
        <fullName evidence="2">diguanylate cyclase</fullName>
        <ecNumber evidence="2">2.7.7.65</ecNumber>
    </recommendedName>
</protein>
<dbReference type="SUPFAM" id="SSF55785">
    <property type="entry name" value="PYP-like sensor domain (PAS domain)"/>
    <property type="match status" value="1"/>
</dbReference>
<evidence type="ECO:0000256" key="5">
    <source>
        <dbReference type="ARBA" id="ARBA00022741"/>
    </source>
</evidence>
<proteinExistence type="predicted"/>
<dbReference type="InterPro" id="IPR035965">
    <property type="entry name" value="PAS-like_dom_sf"/>
</dbReference>
<dbReference type="InterPro" id="IPR043128">
    <property type="entry name" value="Rev_trsase/Diguanyl_cyclase"/>
</dbReference>
<dbReference type="SUPFAM" id="SSF55073">
    <property type="entry name" value="Nucleotide cyclase"/>
    <property type="match status" value="1"/>
</dbReference>
<dbReference type="SUPFAM" id="SSF103190">
    <property type="entry name" value="Sensory domain-like"/>
    <property type="match status" value="2"/>
</dbReference>
<dbReference type="Gene3D" id="3.30.70.270">
    <property type="match status" value="1"/>
</dbReference>
<keyword evidence="6" id="KW-0418">Kinase</keyword>
<keyword evidence="4 13" id="KW-0808">Transferase</keyword>
<evidence type="ECO:0000256" key="6">
    <source>
        <dbReference type="ARBA" id="ARBA00022777"/>
    </source>
</evidence>
<evidence type="ECO:0000313" key="14">
    <source>
        <dbReference type="Proteomes" id="UP001607151"/>
    </source>
</evidence>
<feature type="transmembrane region" description="Helical" evidence="10">
    <location>
        <begin position="350"/>
        <end position="370"/>
    </location>
</feature>
<dbReference type="InterPro" id="IPR000014">
    <property type="entry name" value="PAS"/>
</dbReference>
<sequence length="674" mass="78036">MLESSFTLLHKPLDPKQTPKRIWRRFAWMWPCLLLISLTTSYFAYQAYNHELEDHIINDENNFIVTTTQLLQKEIQQQIMILQMTSKSKFIAHYFTAKTETEKTAYRDQISSLFINLSNTFQSHDQIRLISLEGQELVKTLYNSDVEQSIISNDLQNIANQHYFKETQSLNPNEAYISKMELSLYKGEIEKPNKPILRFATPVLDDHGSKVGILMINYLAQDFLNSFNSRQEERVTSYAMLIDNQGYWLSHYKDHAEWGRDLKQPNNNFKYDFPDAWKSIHTEDSGSIQTHKGLFRFQSIKPFDTQDIHFFPAVKRLSITEQSIENTHWKLILFIPNALIHQSSFFHQPLGIIFITCIFLLLSVLLYLLISLYEQKRYQNEYNKRAALELKDLYENAPCGYNTIDKKGYIKRVNNTLAQWLGYSKIDILDHHLSDFLTENSKLLFNKLLIDLNTTSQIEGVTLELICKDGNRFHVSLSASGIKDRNRLVVARTTVFNISERVKLEKRLEKIANTDSLTGAKNRRYFFELAESFFPPNVPNSKMVAALMFDIDHFKTINDTYGHKAGDTILQSFTQALQQNISEDTLFARIGGEEFAILCHLDSPQATIDQAEKLRQIIENLIIKINDHTSISITVSVGCCHQRADESDIDQLMHQADTALYQAKLAGRNRVALH</sequence>
<keyword evidence="7" id="KW-0067">ATP-binding</keyword>
<dbReference type="SMART" id="SM00267">
    <property type="entry name" value="GGDEF"/>
    <property type="match status" value="1"/>
</dbReference>
<dbReference type="InterPro" id="IPR029151">
    <property type="entry name" value="Sensor-like_sf"/>
</dbReference>
<dbReference type="GO" id="GO:0052621">
    <property type="term" value="F:diguanylate cyclase activity"/>
    <property type="evidence" value="ECO:0007669"/>
    <property type="project" value="UniProtKB-EC"/>
</dbReference>
<evidence type="ECO:0000256" key="2">
    <source>
        <dbReference type="ARBA" id="ARBA00012528"/>
    </source>
</evidence>
<dbReference type="InterPro" id="IPR050469">
    <property type="entry name" value="Diguanylate_Cyclase"/>
</dbReference>
<feature type="transmembrane region" description="Helical" evidence="10">
    <location>
        <begin position="26"/>
        <end position="45"/>
    </location>
</feature>
<feature type="domain" description="PAS" evidence="11">
    <location>
        <begin position="386"/>
        <end position="442"/>
    </location>
</feature>
<dbReference type="CDD" id="cd00130">
    <property type="entry name" value="PAS"/>
    <property type="match status" value="1"/>
</dbReference>
<dbReference type="Gene3D" id="3.30.450.20">
    <property type="entry name" value="PAS domain"/>
    <property type="match status" value="3"/>
</dbReference>
<comment type="catalytic activity">
    <reaction evidence="9">
        <text>2 GTP = 3',3'-c-di-GMP + 2 diphosphate</text>
        <dbReference type="Rhea" id="RHEA:24898"/>
        <dbReference type="ChEBI" id="CHEBI:33019"/>
        <dbReference type="ChEBI" id="CHEBI:37565"/>
        <dbReference type="ChEBI" id="CHEBI:58805"/>
        <dbReference type="EC" id="2.7.7.65"/>
    </reaction>
</comment>
<evidence type="ECO:0000256" key="1">
    <source>
        <dbReference type="ARBA" id="ARBA00004533"/>
    </source>
</evidence>
<keyword evidence="10" id="KW-1133">Transmembrane helix</keyword>
<evidence type="ECO:0000259" key="11">
    <source>
        <dbReference type="PROSITE" id="PS50112"/>
    </source>
</evidence>
<evidence type="ECO:0000259" key="12">
    <source>
        <dbReference type="PROSITE" id="PS50887"/>
    </source>
</evidence>
<keyword evidence="10" id="KW-0812">Transmembrane</keyword>
<reference evidence="13 14" key="1">
    <citation type="submission" date="2024-10" db="EMBL/GenBank/DDBJ databases">
        <authorList>
            <person name="Yibar A."/>
            <person name="Saticioglu I.B."/>
            <person name="Duman M."/>
            <person name="Ajmi N."/>
            <person name="Gurler F."/>
            <person name="Ay H."/>
            <person name="Onuk E."/>
            <person name="Guler S."/>
            <person name="Romalde J.L."/>
        </authorList>
    </citation>
    <scope>NUCLEOTIDE SEQUENCE [LARGE SCALE GENOMIC DNA]</scope>
    <source>
        <strain evidence="13 14">14-MA-B</strain>
    </source>
</reference>
<dbReference type="CDD" id="cd01949">
    <property type="entry name" value="GGDEF"/>
    <property type="match status" value="1"/>
</dbReference>
<dbReference type="Pfam" id="PF13426">
    <property type="entry name" value="PAS_9"/>
    <property type="match status" value="1"/>
</dbReference>
<comment type="caution">
    <text evidence="13">The sequence shown here is derived from an EMBL/GenBank/DDBJ whole genome shotgun (WGS) entry which is preliminary data.</text>
</comment>
<evidence type="ECO:0000256" key="3">
    <source>
        <dbReference type="ARBA" id="ARBA00022553"/>
    </source>
</evidence>
<evidence type="ECO:0000256" key="7">
    <source>
        <dbReference type="ARBA" id="ARBA00022840"/>
    </source>
</evidence>
<dbReference type="EMBL" id="JBIHSN010000003">
    <property type="protein sequence ID" value="MFH0267104.1"/>
    <property type="molecule type" value="Genomic_DNA"/>
</dbReference>
<gene>
    <name evidence="13" type="ORF">ACGRQ9_16800</name>
</gene>
<comment type="subcellular location">
    <subcellularLocation>
        <location evidence="1">Cell inner membrane</location>
    </subcellularLocation>
</comment>
<evidence type="ECO:0000313" key="13">
    <source>
        <dbReference type="EMBL" id="MFH0267104.1"/>
    </source>
</evidence>
<dbReference type="EC" id="2.7.7.65" evidence="2"/>
<dbReference type="NCBIfam" id="TIGR00254">
    <property type="entry name" value="GGDEF"/>
    <property type="match status" value="1"/>
</dbReference>
<dbReference type="NCBIfam" id="TIGR00229">
    <property type="entry name" value="sensory_box"/>
    <property type="match status" value="1"/>
</dbReference>
<keyword evidence="8" id="KW-0902">Two-component regulatory system</keyword>
<name>A0ABW7J005_9VIBR</name>
<dbReference type="Pfam" id="PF00990">
    <property type="entry name" value="GGDEF"/>
    <property type="match status" value="1"/>
</dbReference>
<dbReference type="PROSITE" id="PS50887">
    <property type="entry name" value="GGDEF"/>
    <property type="match status" value="1"/>
</dbReference>
<evidence type="ECO:0000256" key="4">
    <source>
        <dbReference type="ARBA" id="ARBA00022679"/>
    </source>
</evidence>
<keyword evidence="3" id="KW-0597">Phosphoprotein</keyword>
<dbReference type="Proteomes" id="UP001607151">
    <property type="component" value="Unassembled WGS sequence"/>
</dbReference>